<dbReference type="EMBL" id="CAKOGP040001903">
    <property type="protein sequence ID" value="CAJ1956083.1"/>
    <property type="molecule type" value="Genomic_DNA"/>
</dbReference>
<organism evidence="2 3">
    <name type="scientific">Cylindrotheca closterium</name>
    <dbReference type="NCBI Taxonomy" id="2856"/>
    <lineage>
        <taxon>Eukaryota</taxon>
        <taxon>Sar</taxon>
        <taxon>Stramenopiles</taxon>
        <taxon>Ochrophyta</taxon>
        <taxon>Bacillariophyta</taxon>
        <taxon>Bacillariophyceae</taxon>
        <taxon>Bacillariophycidae</taxon>
        <taxon>Bacillariales</taxon>
        <taxon>Bacillariaceae</taxon>
        <taxon>Cylindrotheca</taxon>
    </lineage>
</organism>
<feature type="region of interest" description="Disordered" evidence="1">
    <location>
        <begin position="156"/>
        <end position="252"/>
    </location>
</feature>
<comment type="caution">
    <text evidence="2">The sequence shown here is derived from an EMBL/GenBank/DDBJ whole genome shotgun (WGS) entry which is preliminary data.</text>
</comment>
<gene>
    <name evidence="2" type="ORF">CYCCA115_LOCUS16065</name>
</gene>
<keyword evidence="3" id="KW-1185">Reference proteome</keyword>
<feature type="compositionally biased region" description="Basic and acidic residues" evidence="1">
    <location>
        <begin position="608"/>
        <end position="617"/>
    </location>
</feature>
<feature type="compositionally biased region" description="Pro residues" evidence="1">
    <location>
        <begin position="190"/>
        <end position="201"/>
    </location>
</feature>
<reference evidence="2" key="1">
    <citation type="submission" date="2023-08" db="EMBL/GenBank/DDBJ databases">
        <authorList>
            <person name="Audoor S."/>
            <person name="Bilcke G."/>
        </authorList>
    </citation>
    <scope>NUCLEOTIDE SEQUENCE</scope>
</reference>
<feature type="compositionally biased region" description="Polar residues" evidence="1">
    <location>
        <begin position="165"/>
        <end position="181"/>
    </location>
</feature>
<evidence type="ECO:0000313" key="3">
    <source>
        <dbReference type="Proteomes" id="UP001295423"/>
    </source>
</evidence>
<sequence>MVTLRSNKEYNPTRKTPTKKAGKTPRKPTPSKISSSSKSGESSRSRTSHQHVWPLLLEDIEVSGGIQRLVLEGGQSLERLLKDVIAADEANPTGGNKLELYGRKGSAEREVIRMQVNRWKKQDAKQYRSTLERYNILAFANRTIKIEDSLISALSTDYEGDDSDSSLASSRPPTLAPPQTQRKTKQRLKYPPPATKRPPAPVSKSLPIDKATPSTTHPLLPPESSSPQELEQLDESNNTMSDMSEPKVYNPENKDPMHTWPFVVVKIKSLEGVDEHQGELYDGFMILLKFNPHFTSLEENRLANEFYRCTLIEEGLLKFEMPMQSYLLMKQPECFSMATVGHANFQLNRQQALFTANKNYQDMINKNDGKDPVQELYLQFPKSITLSAKHINRQTEEDREAKIESLTTQFDWGKEEHSATSGAHGPFFVNHEFVVFYDIADLNVDATNKAKAAAKKKAAKVSNVASALSELKLDSGAATIAGSPMVTSPKSIDLYPYGKPQTADPTTDGAIGVAPSPRKGLHQEERKDQYKHHEGRPDIVAETLKRLKENRSAKVAENRKRGDSTPSSHDKSQTAGPKTAGASGVASSSHKGPHQEERKDQYKHHKGRPDLVTDTLKRSKTKRDKKVAENRKQRADADAETHKGVEDDRYGRKFLNDTFKPTHAENCATKNCMFCRQLDGAFAQSLDETESCMRNTLQEGRELTSQSVVVPPREHRDQDNGGVAGPRGVEDDDDLLQHAEPGDEEDKDDY</sequence>
<dbReference type="AlphaFoldDB" id="A0AAD2FXC1"/>
<evidence type="ECO:0000313" key="2">
    <source>
        <dbReference type="EMBL" id="CAJ1956083.1"/>
    </source>
</evidence>
<feature type="region of interest" description="Disordered" evidence="1">
    <location>
        <begin position="1"/>
        <end position="48"/>
    </location>
</feature>
<feature type="compositionally biased region" description="Basic residues" evidence="1">
    <location>
        <begin position="16"/>
        <end position="26"/>
    </location>
</feature>
<protein>
    <submittedName>
        <fullName evidence="2">Uncharacterized protein</fullName>
    </submittedName>
</protein>
<evidence type="ECO:0000256" key="1">
    <source>
        <dbReference type="SAM" id="MobiDB-lite"/>
    </source>
</evidence>
<feature type="compositionally biased region" description="Basic and acidic residues" evidence="1">
    <location>
        <begin position="626"/>
        <end position="646"/>
    </location>
</feature>
<proteinExistence type="predicted"/>
<feature type="compositionally biased region" description="Polar residues" evidence="1">
    <location>
        <begin position="699"/>
        <end position="708"/>
    </location>
</feature>
<feature type="compositionally biased region" description="Basic and acidic residues" evidence="1">
    <location>
        <begin position="1"/>
        <end position="12"/>
    </location>
</feature>
<name>A0AAD2FXC1_9STRA</name>
<accession>A0AAD2FXC1</accession>
<feature type="compositionally biased region" description="Basic and acidic residues" evidence="1">
    <location>
        <begin position="521"/>
        <end position="572"/>
    </location>
</feature>
<feature type="region of interest" description="Disordered" evidence="1">
    <location>
        <begin position="699"/>
        <end position="750"/>
    </location>
</feature>
<dbReference type="Proteomes" id="UP001295423">
    <property type="component" value="Unassembled WGS sequence"/>
</dbReference>
<feature type="region of interest" description="Disordered" evidence="1">
    <location>
        <begin position="480"/>
        <end position="646"/>
    </location>
</feature>
<feature type="compositionally biased region" description="Low complexity" evidence="1">
    <location>
        <begin position="30"/>
        <end position="42"/>
    </location>
</feature>